<dbReference type="InterPro" id="IPR029063">
    <property type="entry name" value="SAM-dependent_MTases_sf"/>
</dbReference>
<accession>A0A1Q2SK50</accession>
<keyword evidence="7" id="KW-0689">Ribosomal protein</keyword>
<keyword evidence="4 6" id="KW-0808">Transferase</keyword>
<dbReference type="PANTHER" id="PTHR43648:SF1">
    <property type="entry name" value="ELECTRON TRANSFER FLAVOPROTEIN BETA SUBUNIT LYSINE METHYLTRANSFERASE"/>
    <property type="match status" value="1"/>
</dbReference>
<comment type="subcellular location">
    <subcellularLocation>
        <location evidence="6">Cytoplasm</location>
    </subcellularLocation>
</comment>
<dbReference type="CDD" id="cd02440">
    <property type="entry name" value="AdoMet_MTases"/>
    <property type="match status" value="1"/>
</dbReference>
<dbReference type="Proteomes" id="UP000243679">
    <property type="component" value="Chromosome"/>
</dbReference>
<feature type="binding site" evidence="6">
    <location>
        <position position="188"/>
    </location>
    <ligand>
        <name>S-adenosyl-L-methionine</name>
        <dbReference type="ChEBI" id="CHEBI:59789"/>
    </ligand>
</feature>
<dbReference type="OrthoDB" id="9785995at2"/>
<dbReference type="Gene3D" id="3.40.50.150">
    <property type="entry name" value="Vaccinia Virus protein VP39"/>
    <property type="match status" value="1"/>
</dbReference>
<gene>
    <name evidence="6" type="primary">prmA</name>
    <name evidence="7" type="ORF">TAO_0129</name>
</gene>
<dbReference type="GO" id="GO:0032259">
    <property type="term" value="P:methylation"/>
    <property type="evidence" value="ECO:0007669"/>
    <property type="project" value="UniProtKB-KW"/>
</dbReference>
<feature type="binding site" evidence="6">
    <location>
        <position position="145"/>
    </location>
    <ligand>
        <name>S-adenosyl-L-methionine</name>
        <dbReference type="ChEBI" id="CHEBI:59789"/>
    </ligand>
</feature>
<sequence length="292" mass="32119">MAWIEIQFEINANEVDQLSNHLSELGAAAVTLLDAADQPLYEPPLGDTPLWPKTCVSALFPVEIDLNALLSKLSSTWSPTDPLTHQYRILADQNWERIGMEHFKPLYFGSRLWVCPSWLPVPDPNAINILLDPGLAFGTGTHPTTALCLEWLANARLDQARLIDYGCGSGILAIAALKLGASSVIAIDHDPQALVATQENAARNAITSRLQTLLPSELTAIKIDFLISNILANPLLELAPHFAKLVCSSGYLALSGITQDQIPQLIEVYSNWFIFETPMIKENWGLLIGHRH</sequence>
<dbReference type="InterPro" id="IPR050078">
    <property type="entry name" value="Ribosomal_L11_MeTrfase_PrmA"/>
</dbReference>
<keyword evidence="2 6" id="KW-0963">Cytoplasm</keyword>
<feature type="binding site" evidence="6">
    <location>
        <position position="229"/>
    </location>
    <ligand>
        <name>S-adenosyl-L-methionine</name>
        <dbReference type="ChEBI" id="CHEBI:59789"/>
    </ligand>
</feature>
<dbReference type="NCBIfam" id="TIGR00406">
    <property type="entry name" value="prmA"/>
    <property type="match status" value="1"/>
</dbReference>
<keyword evidence="3 6" id="KW-0489">Methyltransferase</keyword>
<dbReference type="SUPFAM" id="SSF53335">
    <property type="entry name" value="S-adenosyl-L-methionine-dependent methyltransferases"/>
    <property type="match status" value="1"/>
</dbReference>
<name>A0A1Q2SK50_9GAMM</name>
<feature type="binding site" evidence="6">
    <location>
        <position position="166"/>
    </location>
    <ligand>
        <name>S-adenosyl-L-methionine</name>
        <dbReference type="ChEBI" id="CHEBI:59789"/>
    </ligand>
</feature>
<dbReference type="PANTHER" id="PTHR43648">
    <property type="entry name" value="ELECTRON TRANSFER FLAVOPROTEIN BETA SUBUNIT LYSINE METHYLTRANSFERASE"/>
    <property type="match status" value="1"/>
</dbReference>
<dbReference type="RefSeq" id="WP_096526160.1">
    <property type="nucleotide sequence ID" value="NZ_AP014836.1"/>
</dbReference>
<comment type="catalytic activity">
    <reaction evidence="6">
        <text>L-lysyl-[protein] + 3 S-adenosyl-L-methionine = N(6),N(6),N(6)-trimethyl-L-lysyl-[protein] + 3 S-adenosyl-L-homocysteine + 3 H(+)</text>
        <dbReference type="Rhea" id="RHEA:54192"/>
        <dbReference type="Rhea" id="RHEA-COMP:9752"/>
        <dbReference type="Rhea" id="RHEA-COMP:13826"/>
        <dbReference type="ChEBI" id="CHEBI:15378"/>
        <dbReference type="ChEBI" id="CHEBI:29969"/>
        <dbReference type="ChEBI" id="CHEBI:57856"/>
        <dbReference type="ChEBI" id="CHEBI:59789"/>
        <dbReference type="ChEBI" id="CHEBI:61961"/>
    </reaction>
</comment>
<evidence type="ECO:0000256" key="2">
    <source>
        <dbReference type="ARBA" id="ARBA00022490"/>
    </source>
</evidence>
<evidence type="ECO:0000256" key="6">
    <source>
        <dbReference type="HAMAP-Rule" id="MF_00735"/>
    </source>
</evidence>
<keyword evidence="7" id="KW-0687">Ribonucleoprotein</keyword>
<evidence type="ECO:0000313" key="8">
    <source>
        <dbReference type="Proteomes" id="UP000243679"/>
    </source>
</evidence>
<evidence type="ECO:0000256" key="3">
    <source>
        <dbReference type="ARBA" id="ARBA00022603"/>
    </source>
</evidence>
<evidence type="ECO:0000256" key="1">
    <source>
        <dbReference type="ARBA" id="ARBA00009741"/>
    </source>
</evidence>
<dbReference type="GO" id="GO:0016279">
    <property type="term" value="F:protein-lysine N-methyltransferase activity"/>
    <property type="evidence" value="ECO:0007669"/>
    <property type="project" value="TreeGrafter"/>
</dbReference>
<dbReference type="HAMAP" id="MF_00735">
    <property type="entry name" value="Methyltr_PrmA"/>
    <property type="match status" value="1"/>
</dbReference>
<evidence type="ECO:0000256" key="5">
    <source>
        <dbReference type="ARBA" id="ARBA00022691"/>
    </source>
</evidence>
<dbReference type="GO" id="GO:0005829">
    <property type="term" value="C:cytosol"/>
    <property type="evidence" value="ECO:0007669"/>
    <property type="project" value="TreeGrafter"/>
</dbReference>
<dbReference type="GO" id="GO:0005840">
    <property type="term" value="C:ribosome"/>
    <property type="evidence" value="ECO:0007669"/>
    <property type="project" value="UniProtKB-KW"/>
</dbReference>
<keyword evidence="5 6" id="KW-0949">S-adenosyl-L-methionine</keyword>
<evidence type="ECO:0000313" key="7">
    <source>
        <dbReference type="EMBL" id="BAW79499.1"/>
    </source>
</evidence>
<dbReference type="InterPro" id="IPR004498">
    <property type="entry name" value="Ribosomal_PrmA_MeTrfase"/>
</dbReference>
<evidence type="ECO:0000256" key="4">
    <source>
        <dbReference type="ARBA" id="ARBA00022679"/>
    </source>
</evidence>
<dbReference type="AlphaFoldDB" id="A0A1Q2SK50"/>
<comment type="similarity">
    <text evidence="1 6">Belongs to the methyltransferase superfamily. PrmA family.</text>
</comment>
<protein>
    <recommendedName>
        <fullName evidence="6">Ribosomal protein L11 methyltransferase</fullName>
        <shortName evidence="6">L11 Mtase</shortName>
        <ecNumber evidence="6">2.1.1.-</ecNumber>
    </recommendedName>
</protein>
<dbReference type="KEGG" id="ntt:TAO_0129"/>
<dbReference type="PIRSF" id="PIRSF000401">
    <property type="entry name" value="RPL11_MTase"/>
    <property type="match status" value="1"/>
</dbReference>
<dbReference type="Pfam" id="PF06325">
    <property type="entry name" value="PrmA"/>
    <property type="match status" value="1"/>
</dbReference>
<dbReference type="EMBL" id="AP014836">
    <property type="protein sequence ID" value="BAW79499.1"/>
    <property type="molecule type" value="Genomic_DNA"/>
</dbReference>
<reference evidence="7 8" key="1">
    <citation type="journal article" date="2017" name="ISME J.">
        <title>An acid-tolerant ammonia-oxidizing ?-proteobacterium from soil.</title>
        <authorList>
            <person name="Hayatsu M."/>
            <person name="Tago K."/>
            <person name="Uchiyama I."/>
            <person name="Toyoda A."/>
            <person name="Wang Y."/>
            <person name="Shimomura Y."/>
            <person name="Okubo T."/>
            <person name="Kurisu F."/>
            <person name="Hirono Y."/>
            <person name="Nonaka K."/>
            <person name="Akiyama H."/>
            <person name="Itoh T."/>
            <person name="Takami H."/>
        </authorList>
    </citation>
    <scope>NUCLEOTIDE SEQUENCE [LARGE SCALE GENOMIC DNA]</scope>
    <source>
        <strain evidence="7 8">TAO100</strain>
    </source>
</reference>
<comment type="function">
    <text evidence="6">Methylates ribosomal protein L11.</text>
</comment>
<keyword evidence="8" id="KW-1185">Reference proteome</keyword>
<organism evidence="7 8">
    <name type="scientific">Candidatus Nitrosoglobus terrae</name>
    <dbReference type="NCBI Taxonomy" id="1630141"/>
    <lineage>
        <taxon>Bacteria</taxon>
        <taxon>Pseudomonadati</taxon>
        <taxon>Pseudomonadota</taxon>
        <taxon>Gammaproteobacteria</taxon>
        <taxon>Chromatiales</taxon>
        <taxon>Chromatiaceae</taxon>
        <taxon>Candidatus Nitrosoglobus</taxon>
    </lineage>
</organism>
<dbReference type="EC" id="2.1.1.-" evidence="6"/>
<proteinExistence type="inferred from homology"/>